<dbReference type="CDD" id="cd00099">
    <property type="entry name" value="IgV"/>
    <property type="match status" value="1"/>
</dbReference>
<reference evidence="3" key="2">
    <citation type="submission" date="2025-08" db="UniProtKB">
        <authorList>
            <consortium name="Ensembl"/>
        </authorList>
    </citation>
    <scope>IDENTIFICATION</scope>
</reference>
<protein>
    <recommendedName>
        <fullName evidence="2">Ig-like domain-containing protein</fullName>
    </recommendedName>
</protein>
<dbReference type="Gene3D" id="2.60.40.10">
    <property type="entry name" value="Immunoglobulins"/>
    <property type="match status" value="1"/>
</dbReference>
<evidence type="ECO:0000313" key="4">
    <source>
        <dbReference type="Proteomes" id="UP001501920"/>
    </source>
</evidence>
<evidence type="ECO:0000256" key="1">
    <source>
        <dbReference type="ARBA" id="ARBA00023319"/>
    </source>
</evidence>
<dbReference type="GO" id="GO:0030183">
    <property type="term" value="P:B cell differentiation"/>
    <property type="evidence" value="ECO:0007669"/>
    <property type="project" value="TreeGrafter"/>
</dbReference>
<feature type="domain" description="Ig-like" evidence="2">
    <location>
        <begin position="32"/>
        <end position="104"/>
    </location>
</feature>
<name>A0AAR2J9E3_PYGNA</name>
<keyword evidence="1" id="KW-0393">Immunoglobulin domain</keyword>
<reference evidence="3" key="3">
    <citation type="submission" date="2025-09" db="UniProtKB">
        <authorList>
            <consortium name="Ensembl"/>
        </authorList>
    </citation>
    <scope>IDENTIFICATION</scope>
</reference>
<dbReference type="InterPro" id="IPR036179">
    <property type="entry name" value="Ig-like_dom_sf"/>
</dbReference>
<dbReference type="AlphaFoldDB" id="A0AAR2J9E3"/>
<dbReference type="Ensembl" id="ENSPNAT00000047611.1">
    <property type="protein sequence ID" value="ENSPNAP00000048550.1"/>
    <property type="gene ID" value="ENSPNAG00000034976.1"/>
</dbReference>
<dbReference type="SMART" id="SM00409">
    <property type="entry name" value="IG"/>
    <property type="match status" value="1"/>
</dbReference>
<proteinExistence type="predicted"/>
<dbReference type="GO" id="GO:0019815">
    <property type="term" value="C:B cell receptor complex"/>
    <property type="evidence" value="ECO:0007669"/>
    <property type="project" value="TreeGrafter"/>
</dbReference>
<evidence type="ECO:0000313" key="3">
    <source>
        <dbReference type="Ensembl" id="ENSPNAP00000048550.1"/>
    </source>
</evidence>
<dbReference type="Proteomes" id="UP001501920">
    <property type="component" value="Chromosome 29"/>
</dbReference>
<dbReference type="InterPro" id="IPR013783">
    <property type="entry name" value="Ig-like_fold"/>
</dbReference>
<dbReference type="GO" id="GO:0050853">
    <property type="term" value="P:B cell receptor signaling pathway"/>
    <property type="evidence" value="ECO:0007669"/>
    <property type="project" value="TreeGrafter"/>
</dbReference>
<evidence type="ECO:0000259" key="2">
    <source>
        <dbReference type="PROSITE" id="PS50835"/>
    </source>
</evidence>
<dbReference type="InterPro" id="IPR003599">
    <property type="entry name" value="Ig_sub"/>
</dbReference>
<dbReference type="SUPFAM" id="SSF48726">
    <property type="entry name" value="Immunoglobulin"/>
    <property type="match status" value="1"/>
</dbReference>
<dbReference type="Pfam" id="PF13927">
    <property type="entry name" value="Ig_3"/>
    <property type="match status" value="1"/>
</dbReference>
<dbReference type="PROSITE" id="PS50835">
    <property type="entry name" value="IG_LIKE"/>
    <property type="match status" value="1"/>
</dbReference>
<dbReference type="GeneTree" id="ENSGT01120000273782"/>
<dbReference type="PANTHER" id="PTHR14334">
    <property type="entry name" value="B-CELL ANTIGEN RECEPTOR COMPLEX-ASSOCIATED PROTEIN"/>
    <property type="match status" value="1"/>
</dbReference>
<accession>A0AAR2J9E3</accession>
<organism evidence="3 4">
    <name type="scientific">Pygocentrus nattereri</name>
    <name type="common">Red-bellied piranha</name>
    <dbReference type="NCBI Taxonomy" id="42514"/>
    <lineage>
        <taxon>Eukaryota</taxon>
        <taxon>Metazoa</taxon>
        <taxon>Chordata</taxon>
        <taxon>Craniata</taxon>
        <taxon>Vertebrata</taxon>
        <taxon>Euteleostomi</taxon>
        <taxon>Actinopterygii</taxon>
        <taxon>Neopterygii</taxon>
        <taxon>Teleostei</taxon>
        <taxon>Ostariophysi</taxon>
        <taxon>Characiformes</taxon>
        <taxon>Characoidei</taxon>
        <taxon>Pygocentrus</taxon>
    </lineage>
</organism>
<keyword evidence="4" id="KW-1185">Reference proteome</keyword>
<sequence>MSLSLSLDLPVGCVCGSDLTVWQTPEIINTTEGQHVNISCHFTVKSTWEGLKVEWWRNNKTEVKQELFNISALNSINPESMNHSSVLQIPSVRLNHSGIYYCAVFQELPMLGEKVYGPGTELRVGELLYETKTAERRRGKHIYQYLNSSNKTHYLISMYKIHAKFQNCAQMFFKSLLKQVLNCILNTEFN</sequence>
<dbReference type="GO" id="GO:0009897">
    <property type="term" value="C:external side of plasma membrane"/>
    <property type="evidence" value="ECO:0007669"/>
    <property type="project" value="TreeGrafter"/>
</dbReference>
<reference evidence="3 4" key="1">
    <citation type="submission" date="2020-10" db="EMBL/GenBank/DDBJ databases">
        <title>Pygocentrus nattereri (red-bellied piranha) genome, fPygNat1, primary haplotype.</title>
        <authorList>
            <person name="Myers G."/>
            <person name="Meyer A."/>
            <person name="Karagic N."/>
            <person name="Pippel M."/>
            <person name="Winkler S."/>
            <person name="Tracey A."/>
            <person name="Wood J."/>
            <person name="Formenti G."/>
            <person name="Howe K."/>
            <person name="Fedrigo O."/>
            <person name="Jarvis E.D."/>
        </authorList>
    </citation>
    <scope>NUCLEOTIDE SEQUENCE [LARGE SCALE GENOMIC DNA]</scope>
</reference>
<dbReference type="PANTHER" id="PTHR14334:SF2">
    <property type="entry name" value="B-CELL ANTIGEN RECEPTOR COMPLEX-ASSOCIATED PROTEIN BETA CHAIN"/>
    <property type="match status" value="1"/>
</dbReference>
<dbReference type="InterPro" id="IPR007110">
    <property type="entry name" value="Ig-like_dom"/>
</dbReference>